<dbReference type="InterPro" id="IPR032466">
    <property type="entry name" value="Metal_Hydrolase"/>
</dbReference>
<evidence type="ECO:0000313" key="6">
    <source>
        <dbReference type="Proteomes" id="UP000076837"/>
    </source>
</evidence>
<evidence type="ECO:0000256" key="4">
    <source>
        <dbReference type="ARBA" id="ARBA00022833"/>
    </source>
</evidence>
<organism evidence="5 6">
    <name type="scientific">Didymella rabiei</name>
    <name type="common">Chickpea ascochyta blight fungus</name>
    <name type="synonym">Mycosphaerella rabiei</name>
    <dbReference type="NCBI Taxonomy" id="5454"/>
    <lineage>
        <taxon>Eukaryota</taxon>
        <taxon>Fungi</taxon>
        <taxon>Dikarya</taxon>
        <taxon>Ascomycota</taxon>
        <taxon>Pezizomycotina</taxon>
        <taxon>Dothideomycetes</taxon>
        <taxon>Pleosporomycetidae</taxon>
        <taxon>Pleosporales</taxon>
        <taxon>Pleosporineae</taxon>
        <taxon>Didymellaceae</taxon>
        <taxon>Ascochyta</taxon>
    </lineage>
</organism>
<dbReference type="Pfam" id="PF01979">
    <property type="entry name" value="Amidohydro_1"/>
    <property type="match status" value="1"/>
</dbReference>
<dbReference type="AlphaFoldDB" id="A0A162X5S4"/>
<gene>
    <name evidence="5" type="ORF">ST47_g9523</name>
</gene>
<dbReference type="Gene3D" id="3.20.20.140">
    <property type="entry name" value="Metal-dependent hydrolases"/>
    <property type="match status" value="1"/>
</dbReference>
<dbReference type="EMBL" id="JYNV01000295">
    <property type="protein sequence ID" value="KZM19361.1"/>
    <property type="molecule type" value="Genomic_DNA"/>
</dbReference>
<dbReference type="Proteomes" id="UP000076837">
    <property type="component" value="Unassembled WGS sequence"/>
</dbReference>
<dbReference type="InterPro" id="IPR011059">
    <property type="entry name" value="Metal-dep_hydrolase_composite"/>
</dbReference>
<comment type="caution">
    <text evidence="5">The sequence shown here is derived from an EMBL/GenBank/DDBJ whole genome shotgun (WGS) entry which is preliminary data.</text>
</comment>
<keyword evidence="4" id="KW-0862">Zinc</keyword>
<dbReference type="SUPFAM" id="SSF51338">
    <property type="entry name" value="Composite domain of metallo-dependent hydrolases"/>
    <property type="match status" value="2"/>
</dbReference>
<evidence type="ECO:0000256" key="2">
    <source>
        <dbReference type="ARBA" id="ARBA00022723"/>
    </source>
</evidence>
<keyword evidence="2" id="KW-0479">Metal-binding</keyword>
<dbReference type="STRING" id="5454.A0A162X5S4"/>
<dbReference type="GO" id="GO:0005829">
    <property type="term" value="C:cytosol"/>
    <property type="evidence" value="ECO:0007669"/>
    <property type="project" value="TreeGrafter"/>
</dbReference>
<evidence type="ECO:0000313" key="5">
    <source>
        <dbReference type="EMBL" id="KZM19361.1"/>
    </source>
</evidence>
<reference evidence="5 6" key="1">
    <citation type="journal article" date="2016" name="Sci. Rep.">
        <title>Draft genome sequencing and secretome analysis of fungal phytopathogen Ascochyta rabiei provides insight into the necrotrophic effector repertoire.</title>
        <authorList>
            <person name="Verma S."/>
            <person name="Gazara R.K."/>
            <person name="Nizam S."/>
            <person name="Parween S."/>
            <person name="Chattopadhyay D."/>
            <person name="Verma P.K."/>
        </authorList>
    </citation>
    <scope>NUCLEOTIDE SEQUENCE [LARGE SCALE GENOMIC DNA]</scope>
    <source>
        <strain evidence="5 6">ArDII</strain>
    </source>
</reference>
<sequence>MRPQLSILAFLYHAAATGAASVLLSNASAILTFDSKTEALLVLRHGSVLVDGDRITGLYEGAAPNSLPNNTEVVDCAGKIISPGFIDTHRHGWQTAFKTIASNTSLAEYFLRYGEYVAGSYFTPEDVYIGQLAGLYEALNAGTTTNLDHAHHTWSNETSEAGLKATLDSGARVVWGYTFHNVSNFTVPEQIANFRDIMASFPSNNTLVTPAMAYDHWASNPYGKDTQDIMALAREYKVSAMTAHYLGGPWDNANSPELLQTLGFLNDSIPVVFSHASFATAMDAKLLRETNQYIANTPESEMHYGHTHEHSYDIQDQMALGVDTFFTYSTDMPTQARIWLQSARYQSYNQIMSQWEIPPYDPMSVNQAFLMATRKGALALRRPDLGIIAKGAKADLLIYDGRSPGMLGWVDPVAAVVMHANVGDLEHVLVGGEFKKRDGKLTVPNYGAIQDRFLESALKVQAAFRDTPYPVMEGSYSSGFPYVPAREADINRGNGTGYGELFV</sequence>
<dbReference type="PANTHER" id="PTHR11271:SF37">
    <property type="entry name" value="FAMILY PROTEIN, PUTATIVE (AFU_ORTHOLOGUE AFUA_4G00460)-RELATED"/>
    <property type="match status" value="1"/>
</dbReference>
<name>A0A162X5S4_DIDRA</name>
<keyword evidence="6" id="KW-1185">Reference proteome</keyword>
<comment type="cofactor">
    <cofactor evidence="1">
        <name>Zn(2+)</name>
        <dbReference type="ChEBI" id="CHEBI:29105"/>
    </cofactor>
</comment>
<keyword evidence="3 5" id="KW-0378">Hydrolase</keyword>
<dbReference type="Gene3D" id="2.30.40.10">
    <property type="entry name" value="Urease, subunit C, domain 1"/>
    <property type="match status" value="1"/>
</dbReference>
<protein>
    <submittedName>
        <fullName evidence="5">Hydrolase</fullName>
    </submittedName>
</protein>
<evidence type="ECO:0000256" key="3">
    <source>
        <dbReference type="ARBA" id="ARBA00022801"/>
    </source>
</evidence>
<dbReference type="SUPFAM" id="SSF51556">
    <property type="entry name" value="Metallo-dependent hydrolases"/>
    <property type="match status" value="1"/>
</dbReference>
<dbReference type="GO" id="GO:0019239">
    <property type="term" value="F:deaminase activity"/>
    <property type="evidence" value="ECO:0007669"/>
    <property type="project" value="TreeGrafter"/>
</dbReference>
<dbReference type="InterPro" id="IPR051607">
    <property type="entry name" value="Metallo-dep_hydrolases"/>
</dbReference>
<proteinExistence type="predicted"/>
<dbReference type="PANTHER" id="PTHR11271">
    <property type="entry name" value="GUANINE DEAMINASE"/>
    <property type="match status" value="1"/>
</dbReference>
<evidence type="ECO:0000256" key="1">
    <source>
        <dbReference type="ARBA" id="ARBA00001947"/>
    </source>
</evidence>
<accession>A0A162X5S4</accession>
<dbReference type="InterPro" id="IPR006680">
    <property type="entry name" value="Amidohydro-rel"/>
</dbReference>
<dbReference type="OrthoDB" id="194468at2759"/>
<dbReference type="GO" id="GO:0046872">
    <property type="term" value="F:metal ion binding"/>
    <property type="evidence" value="ECO:0007669"/>
    <property type="project" value="UniProtKB-KW"/>
</dbReference>